<feature type="region of interest" description="Disordered" evidence="7">
    <location>
        <begin position="266"/>
        <end position="309"/>
    </location>
</feature>
<dbReference type="InterPro" id="IPR013088">
    <property type="entry name" value="Znf_NHR/GATA"/>
</dbReference>
<dbReference type="GO" id="GO:0008270">
    <property type="term" value="F:zinc ion binding"/>
    <property type="evidence" value="ECO:0007669"/>
    <property type="project" value="UniProtKB-KW"/>
</dbReference>
<dbReference type="Proteomes" id="UP000655225">
    <property type="component" value="Unassembled WGS sequence"/>
</dbReference>
<evidence type="ECO:0000256" key="5">
    <source>
        <dbReference type="ARBA" id="ARBA00023159"/>
    </source>
</evidence>
<evidence type="ECO:0000256" key="6">
    <source>
        <dbReference type="PROSITE-ProRule" id="PRU00094"/>
    </source>
</evidence>
<gene>
    <name evidence="9" type="ORF">HHK36_027005</name>
</gene>
<dbReference type="PROSITE" id="PS00344">
    <property type="entry name" value="GATA_ZN_FINGER_1"/>
    <property type="match status" value="1"/>
</dbReference>
<keyword evidence="3 6" id="KW-0863">Zinc-finger</keyword>
<feature type="domain" description="GATA-type" evidence="8">
    <location>
        <begin position="175"/>
        <end position="211"/>
    </location>
</feature>
<feature type="compositionally biased region" description="Polar residues" evidence="7">
    <location>
        <begin position="288"/>
        <end position="309"/>
    </location>
</feature>
<dbReference type="SUPFAM" id="SSF57716">
    <property type="entry name" value="Glucocorticoid receptor-like (DNA-binding domain)"/>
    <property type="match status" value="1"/>
</dbReference>
<organism evidence="9 10">
    <name type="scientific">Tetracentron sinense</name>
    <name type="common">Spur-leaf</name>
    <dbReference type="NCBI Taxonomy" id="13715"/>
    <lineage>
        <taxon>Eukaryota</taxon>
        <taxon>Viridiplantae</taxon>
        <taxon>Streptophyta</taxon>
        <taxon>Embryophyta</taxon>
        <taxon>Tracheophyta</taxon>
        <taxon>Spermatophyta</taxon>
        <taxon>Magnoliopsida</taxon>
        <taxon>Trochodendrales</taxon>
        <taxon>Trochodendraceae</taxon>
        <taxon>Tetracentron</taxon>
    </lineage>
</organism>
<dbReference type="GO" id="GO:0043565">
    <property type="term" value="F:sequence-specific DNA binding"/>
    <property type="evidence" value="ECO:0007669"/>
    <property type="project" value="InterPro"/>
</dbReference>
<dbReference type="PANTHER" id="PTHR45658:SF42">
    <property type="entry name" value="GATA TRANSCRIPTION FACTOR 1"/>
    <property type="match status" value="1"/>
</dbReference>
<dbReference type="PROSITE" id="PS50114">
    <property type="entry name" value="GATA_ZN_FINGER_2"/>
    <property type="match status" value="1"/>
</dbReference>
<dbReference type="GO" id="GO:0006355">
    <property type="term" value="P:regulation of DNA-templated transcription"/>
    <property type="evidence" value="ECO:0007669"/>
    <property type="project" value="InterPro"/>
</dbReference>
<evidence type="ECO:0000256" key="3">
    <source>
        <dbReference type="ARBA" id="ARBA00022771"/>
    </source>
</evidence>
<dbReference type="FunFam" id="3.30.50.10:FF:000018">
    <property type="entry name" value="GATA transcription factor"/>
    <property type="match status" value="1"/>
</dbReference>
<name>A0A835D606_TETSI</name>
<dbReference type="EMBL" id="JABCRI010000020">
    <property type="protein sequence ID" value="KAF8388339.1"/>
    <property type="molecule type" value="Genomic_DNA"/>
</dbReference>
<evidence type="ECO:0000256" key="7">
    <source>
        <dbReference type="SAM" id="MobiDB-lite"/>
    </source>
</evidence>
<reference evidence="9 10" key="1">
    <citation type="submission" date="2020-04" db="EMBL/GenBank/DDBJ databases">
        <title>Plant Genome Project.</title>
        <authorList>
            <person name="Zhang R.-G."/>
        </authorList>
    </citation>
    <scope>NUCLEOTIDE SEQUENCE [LARGE SCALE GENOMIC DNA]</scope>
    <source>
        <strain evidence="9">YNK0</strain>
        <tissue evidence="9">Leaf</tissue>
    </source>
</reference>
<dbReference type="CDD" id="cd00202">
    <property type="entry name" value="ZnF_GATA"/>
    <property type="match status" value="1"/>
</dbReference>
<keyword evidence="4" id="KW-0862">Zinc</keyword>
<dbReference type="OrthoDB" id="2162994at2759"/>
<dbReference type="GO" id="GO:0005634">
    <property type="term" value="C:nucleus"/>
    <property type="evidence" value="ECO:0007669"/>
    <property type="project" value="TreeGrafter"/>
</dbReference>
<proteinExistence type="inferred from homology"/>
<keyword evidence="2" id="KW-0479">Metal-binding</keyword>
<evidence type="ECO:0000313" key="10">
    <source>
        <dbReference type="Proteomes" id="UP000655225"/>
    </source>
</evidence>
<dbReference type="InterPro" id="IPR051140">
    <property type="entry name" value="GATA_TF"/>
</dbReference>
<protein>
    <recommendedName>
        <fullName evidence="8">GATA-type domain-containing protein</fullName>
    </recommendedName>
</protein>
<keyword evidence="5" id="KW-0010">Activator</keyword>
<dbReference type="AlphaFoldDB" id="A0A835D606"/>
<feature type="compositionally biased region" description="Low complexity" evidence="7">
    <location>
        <begin position="268"/>
        <end position="282"/>
    </location>
</feature>
<comment type="caution">
    <text evidence="9">The sequence shown here is derived from an EMBL/GenBank/DDBJ whole genome shotgun (WGS) entry which is preliminary data.</text>
</comment>
<dbReference type="GO" id="GO:0030154">
    <property type="term" value="P:cell differentiation"/>
    <property type="evidence" value="ECO:0007669"/>
    <property type="project" value="TreeGrafter"/>
</dbReference>
<dbReference type="Pfam" id="PF00320">
    <property type="entry name" value="GATA"/>
    <property type="match status" value="1"/>
</dbReference>
<comment type="similarity">
    <text evidence="1">Belongs to the type IV zinc-finger family. Class A subfamily.</text>
</comment>
<evidence type="ECO:0000256" key="4">
    <source>
        <dbReference type="ARBA" id="ARBA00022833"/>
    </source>
</evidence>
<evidence type="ECO:0000256" key="2">
    <source>
        <dbReference type="ARBA" id="ARBA00022723"/>
    </source>
</evidence>
<feature type="region of interest" description="Disordered" evidence="7">
    <location>
        <begin position="15"/>
        <end position="62"/>
    </location>
</feature>
<dbReference type="SMART" id="SM00401">
    <property type="entry name" value="ZnF_GATA"/>
    <property type="match status" value="1"/>
</dbReference>
<evidence type="ECO:0000256" key="1">
    <source>
        <dbReference type="ARBA" id="ARBA00005694"/>
    </source>
</evidence>
<dbReference type="PANTHER" id="PTHR45658">
    <property type="entry name" value="GATA TRANSCRIPTION FACTOR"/>
    <property type="match status" value="1"/>
</dbReference>
<accession>A0A835D606</accession>
<feature type="compositionally biased region" description="Low complexity" evidence="7">
    <location>
        <begin position="34"/>
        <end position="46"/>
    </location>
</feature>
<evidence type="ECO:0000259" key="8">
    <source>
        <dbReference type="PROSITE" id="PS50114"/>
    </source>
</evidence>
<sequence length="458" mass="50349">MESLETEASFVDGLLDFTLDIGEEDEEEEKNKAPSSSSLPLDSSPSKNNPQQPAVLNIFDPDDENRSFPEFIEEEDLEWISNVDAFPQVEIFMDILSEKPSNESKRHSPVSVLQNSSSSSSSSAIVSFCGSLPVPVRGARSKRRRRRRSADISGQQLWWWREAKMKNTGTAAMPLTMGRKCEHCFAEKTPQWRAGPLGPKTLCNACGVRFKSGRLVPEYRPASSPSFSGEMHSNSHRKIMEMRRQNQKGMLFKSLDKGYRPLFFPNRSQSLSSSSSPLSAGSQHHRQASLSGKLQRSPSHPSSSGQQLTTVQPSCSVPIIFPGVAVSSRVVPRSSSPFPALIKFIIPSPAAAGSDHLPRLSNHLHFGLILLSSPISQISEGSSSLTLAGICSSSSKFSSSCLTRILSGWIFNSGETKVHLSLFQQTTSSSKFRFPASCTPPPAKSIFRSGLLFPFFWF</sequence>
<keyword evidence="10" id="KW-1185">Reference proteome</keyword>
<dbReference type="InterPro" id="IPR000679">
    <property type="entry name" value="Znf_GATA"/>
</dbReference>
<dbReference type="Gene3D" id="3.30.50.10">
    <property type="entry name" value="Erythroid Transcription Factor GATA-1, subunit A"/>
    <property type="match status" value="1"/>
</dbReference>
<evidence type="ECO:0000313" key="9">
    <source>
        <dbReference type="EMBL" id="KAF8388339.1"/>
    </source>
</evidence>